<name>A0ABY8X2X6_9BACL</name>
<sequence>MTNLCTMKVEKSEDDEPCTMKVEESEDGEPMHDEGRRIREWWARADACREGGIVP</sequence>
<evidence type="ECO:0000256" key="1">
    <source>
        <dbReference type="SAM" id="MobiDB-lite"/>
    </source>
</evidence>
<dbReference type="EMBL" id="CP127162">
    <property type="protein sequence ID" value="WIV19393.1"/>
    <property type="molecule type" value="Genomic_DNA"/>
</dbReference>
<proteinExistence type="predicted"/>
<dbReference type="RefSeq" id="WP_285745455.1">
    <property type="nucleotide sequence ID" value="NZ_CP127162.1"/>
</dbReference>
<keyword evidence="3" id="KW-1185">Reference proteome</keyword>
<accession>A0ABY8X2X6</accession>
<feature type="region of interest" description="Disordered" evidence="1">
    <location>
        <begin position="1"/>
        <end position="34"/>
    </location>
</feature>
<reference evidence="2 3" key="1">
    <citation type="submission" date="2023-06" db="EMBL/GenBank/DDBJ databases">
        <title>Paenibacillus polygonum sp. nov., an endophytic bacterium, isolated from Polygonum lapathifolium L. in Nanji Wetland National Nature Reserve, South of Poyang Lake, Jiangxi Province, China.</title>
        <authorList>
            <person name="Yu Z."/>
        </authorList>
    </citation>
    <scope>NUCLEOTIDE SEQUENCE [LARGE SCALE GENOMIC DNA]</scope>
    <source>
        <strain evidence="2 3">C31</strain>
    </source>
</reference>
<protein>
    <submittedName>
        <fullName evidence="2">Uncharacterized protein</fullName>
    </submittedName>
</protein>
<evidence type="ECO:0000313" key="2">
    <source>
        <dbReference type="EMBL" id="WIV19393.1"/>
    </source>
</evidence>
<organism evidence="2 3">
    <name type="scientific">Paenibacillus polygoni</name>
    <dbReference type="NCBI Taxonomy" id="3050112"/>
    <lineage>
        <taxon>Bacteria</taxon>
        <taxon>Bacillati</taxon>
        <taxon>Bacillota</taxon>
        <taxon>Bacilli</taxon>
        <taxon>Bacillales</taxon>
        <taxon>Paenibacillaceae</taxon>
        <taxon>Paenibacillus</taxon>
    </lineage>
</organism>
<gene>
    <name evidence="2" type="ORF">QPK24_00920</name>
</gene>
<evidence type="ECO:0000313" key="3">
    <source>
        <dbReference type="Proteomes" id="UP001236415"/>
    </source>
</evidence>
<dbReference type="Proteomes" id="UP001236415">
    <property type="component" value="Chromosome"/>
</dbReference>